<dbReference type="EMBL" id="LRGB01025177">
    <property type="protein sequence ID" value="KZR96356.1"/>
    <property type="molecule type" value="Genomic_DNA"/>
</dbReference>
<evidence type="ECO:0000313" key="1">
    <source>
        <dbReference type="EMBL" id="KZR96356.1"/>
    </source>
</evidence>
<feature type="non-terminal residue" evidence="1">
    <location>
        <position position="1"/>
    </location>
</feature>
<reference evidence="1 2" key="1">
    <citation type="submission" date="2016-03" db="EMBL/GenBank/DDBJ databases">
        <title>EvidentialGene: Evidence-directed Construction of Genes on Genomes.</title>
        <authorList>
            <person name="Gilbert D.G."/>
            <person name="Choi J.-H."/>
            <person name="Mockaitis K."/>
            <person name="Colbourne J."/>
            <person name="Pfrender M."/>
        </authorList>
    </citation>
    <scope>NUCLEOTIDE SEQUENCE [LARGE SCALE GENOMIC DNA]</scope>
    <source>
        <strain evidence="1 2">Xinb3</strain>
        <tissue evidence="1">Complete organism</tissue>
    </source>
</reference>
<name>A0A164E2J0_9CRUS</name>
<dbReference type="GO" id="GO:0004386">
    <property type="term" value="F:helicase activity"/>
    <property type="evidence" value="ECO:0007669"/>
    <property type="project" value="UniProtKB-KW"/>
</dbReference>
<sequence length="42" mass="4609">GISIDAILKTGNWARESTFNKFYKRNSIPSLASAVLDPTPQT</sequence>
<dbReference type="AlphaFoldDB" id="A0A164E2J0"/>
<keyword evidence="1" id="KW-0547">Nucleotide-binding</keyword>
<accession>A0A164E2J0</accession>
<evidence type="ECO:0000313" key="2">
    <source>
        <dbReference type="Proteomes" id="UP000076858"/>
    </source>
</evidence>
<keyword evidence="2" id="KW-1185">Reference proteome</keyword>
<protein>
    <submittedName>
        <fullName evidence="1">Putative Atp-dependent dna helicase q1</fullName>
    </submittedName>
</protein>
<dbReference type="Proteomes" id="UP000076858">
    <property type="component" value="Unassembled WGS sequence"/>
</dbReference>
<comment type="caution">
    <text evidence="1">The sequence shown here is derived from an EMBL/GenBank/DDBJ whole genome shotgun (WGS) entry which is preliminary data.</text>
</comment>
<proteinExistence type="predicted"/>
<keyword evidence="1" id="KW-0347">Helicase</keyword>
<keyword evidence="1" id="KW-0378">Hydrolase</keyword>
<organism evidence="1 2">
    <name type="scientific">Daphnia magna</name>
    <dbReference type="NCBI Taxonomy" id="35525"/>
    <lineage>
        <taxon>Eukaryota</taxon>
        <taxon>Metazoa</taxon>
        <taxon>Ecdysozoa</taxon>
        <taxon>Arthropoda</taxon>
        <taxon>Crustacea</taxon>
        <taxon>Branchiopoda</taxon>
        <taxon>Diplostraca</taxon>
        <taxon>Cladocera</taxon>
        <taxon>Anomopoda</taxon>
        <taxon>Daphniidae</taxon>
        <taxon>Daphnia</taxon>
    </lineage>
</organism>
<keyword evidence="1" id="KW-0067">ATP-binding</keyword>
<gene>
    <name evidence="1" type="ORF">APZ42_009348</name>
</gene>